<sequence>MERRDFGEEFCWGVAVSAYQIEGAHDAEGKGHSIWDIFTNKKGNVLNEHTGNTACDFYNRYSEDISLLKLLNIPNFRFSLSWPRILPSGHFYVNRKGIDYYDRLIDCCLSQGIEPWVTLYHWDLPHELELMGGWTNRDILYWFGDYAELCAKHFGDRVKKWMVLNEPMVFTGAGYFLGIHAPGRRGMKNFVPAMHHAVLAMGEGGRRLRELVKDAEIGTTFSCSYIEPVSERDKDVQAAIRVDALLNRLYVEPILGLGYPKELRKPLLNVEKFIKADDENNMPFDFDFIGIQNYTREIVKYSWWTPYLQASIVGAKERKVPYTLMKWEVYPEAIYHMLKKFQAYPNIKRLMVTENGAAFNDVIFDGKVRDSQRLKFIQDNIRQVLRAKKEGVNVEGYFIWTLTDNFEWAEGFHPRFGIVHVDFDTQKRTIKESGLWYRDFLRSCN</sequence>
<keyword evidence="8" id="KW-0624">Polysaccharide degradation</keyword>
<evidence type="ECO:0000256" key="1">
    <source>
        <dbReference type="ARBA" id="ARBA00000448"/>
    </source>
</evidence>
<feature type="active site" description="Nucleophile" evidence="9">
    <location>
        <position position="354"/>
    </location>
</feature>
<comment type="caution">
    <text evidence="12">The sequence shown here is derived from an EMBL/GenBank/DDBJ whole genome shotgun (WGS) entry which is preliminary data.</text>
</comment>
<dbReference type="GO" id="GO:0005829">
    <property type="term" value="C:cytosol"/>
    <property type="evidence" value="ECO:0007669"/>
    <property type="project" value="TreeGrafter"/>
</dbReference>
<dbReference type="PANTHER" id="PTHR10353:SF36">
    <property type="entry name" value="LP05116P"/>
    <property type="match status" value="1"/>
</dbReference>
<dbReference type="OrthoDB" id="9765195at2"/>
<accession>A0A098LEE1</accession>
<keyword evidence="4 11" id="KW-0378">Hydrolase</keyword>
<evidence type="ECO:0000256" key="9">
    <source>
        <dbReference type="PIRSR" id="PIRSR617736-1"/>
    </source>
</evidence>
<reference evidence="12 13" key="1">
    <citation type="submission" date="2014-09" db="EMBL/GenBank/DDBJ databases">
        <title>Sporocytophaga myxococcoides PG-01 genome sequencing.</title>
        <authorList>
            <person name="Liu L."/>
            <person name="Gao P.J."/>
            <person name="Chen G.J."/>
            <person name="Wang L.S."/>
        </authorList>
    </citation>
    <scope>NUCLEOTIDE SEQUENCE [LARGE SCALE GENOMIC DNA]</scope>
    <source>
        <strain evidence="12 13">PG-01</strain>
    </source>
</reference>
<evidence type="ECO:0000256" key="8">
    <source>
        <dbReference type="ARBA" id="ARBA00023326"/>
    </source>
</evidence>
<dbReference type="RefSeq" id="WP_081990462.1">
    <property type="nucleotide sequence ID" value="NZ_BBLT01000003.1"/>
</dbReference>
<evidence type="ECO:0000256" key="7">
    <source>
        <dbReference type="ARBA" id="ARBA00023295"/>
    </source>
</evidence>
<evidence type="ECO:0000256" key="10">
    <source>
        <dbReference type="PIRSR" id="PIRSR617736-2"/>
    </source>
</evidence>
<gene>
    <name evidence="12" type="ORF">MYP_2015</name>
</gene>
<dbReference type="SUPFAM" id="SSF51445">
    <property type="entry name" value="(Trans)glycosidases"/>
    <property type="match status" value="1"/>
</dbReference>
<dbReference type="PRINTS" id="PR00131">
    <property type="entry name" value="GLHYDRLASE1"/>
</dbReference>
<dbReference type="GO" id="GO:0030245">
    <property type="term" value="P:cellulose catabolic process"/>
    <property type="evidence" value="ECO:0007669"/>
    <property type="project" value="UniProtKB-KW"/>
</dbReference>
<evidence type="ECO:0000256" key="11">
    <source>
        <dbReference type="RuleBase" id="RU361175"/>
    </source>
</evidence>
<dbReference type="Gene3D" id="3.20.20.80">
    <property type="entry name" value="Glycosidases"/>
    <property type="match status" value="1"/>
</dbReference>
<evidence type="ECO:0000313" key="12">
    <source>
        <dbReference type="EMBL" id="GAL84787.1"/>
    </source>
</evidence>
<evidence type="ECO:0000256" key="5">
    <source>
        <dbReference type="ARBA" id="ARBA00023001"/>
    </source>
</evidence>
<evidence type="ECO:0000256" key="2">
    <source>
        <dbReference type="ARBA" id="ARBA00010838"/>
    </source>
</evidence>
<dbReference type="FunFam" id="3.20.20.80:FF:000004">
    <property type="entry name" value="Beta-glucosidase 6-phospho-beta-glucosidase"/>
    <property type="match status" value="1"/>
</dbReference>
<dbReference type="InterPro" id="IPR033132">
    <property type="entry name" value="GH_1_N_CS"/>
</dbReference>
<feature type="binding site" evidence="10">
    <location>
        <position position="20"/>
    </location>
    <ligand>
        <name>substrate</name>
    </ligand>
</feature>
<evidence type="ECO:0000256" key="3">
    <source>
        <dbReference type="ARBA" id="ARBA00012744"/>
    </source>
</evidence>
<dbReference type="PROSITE" id="PS00653">
    <property type="entry name" value="GLYCOSYL_HYDROL_F1_2"/>
    <property type="match status" value="1"/>
</dbReference>
<evidence type="ECO:0000313" key="13">
    <source>
        <dbReference type="Proteomes" id="UP000030185"/>
    </source>
</evidence>
<feature type="active site" description="Proton donor" evidence="9">
    <location>
        <position position="166"/>
    </location>
</feature>
<dbReference type="InterPro" id="IPR001360">
    <property type="entry name" value="Glyco_hydro_1"/>
</dbReference>
<dbReference type="STRING" id="153721.MYP_2015"/>
<keyword evidence="5" id="KW-0136">Cellulose degradation</keyword>
<dbReference type="EC" id="3.2.1.21" evidence="3 11"/>
<evidence type="ECO:0000256" key="4">
    <source>
        <dbReference type="ARBA" id="ARBA00022801"/>
    </source>
</evidence>
<feature type="binding site" evidence="10">
    <location>
        <position position="294"/>
    </location>
    <ligand>
        <name>substrate</name>
    </ligand>
</feature>
<protein>
    <recommendedName>
        <fullName evidence="3 11">Beta-glucosidase</fullName>
        <ecNumber evidence="3 11">3.2.1.21</ecNumber>
    </recommendedName>
</protein>
<name>A0A098LEE1_9BACT</name>
<comment type="catalytic activity">
    <reaction evidence="1 11">
        <text>Hydrolysis of terminal, non-reducing beta-D-glucosyl residues with release of beta-D-glucose.</text>
        <dbReference type="EC" id="3.2.1.21"/>
    </reaction>
</comment>
<dbReference type="eggNOG" id="COG2723">
    <property type="taxonomic scope" value="Bacteria"/>
</dbReference>
<dbReference type="EMBL" id="BBLT01000003">
    <property type="protein sequence ID" value="GAL84787.1"/>
    <property type="molecule type" value="Genomic_DNA"/>
</dbReference>
<feature type="binding site" evidence="10">
    <location>
        <begin position="407"/>
        <end position="408"/>
    </location>
    <ligand>
        <name>substrate</name>
    </ligand>
</feature>
<dbReference type="NCBIfam" id="TIGR03356">
    <property type="entry name" value="BGL"/>
    <property type="match status" value="1"/>
</dbReference>
<dbReference type="Pfam" id="PF00232">
    <property type="entry name" value="Glyco_hydro_1"/>
    <property type="match status" value="1"/>
</dbReference>
<feature type="binding site" evidence="10">
    <location>
        <position position="400"/>
    </location>
    <ligand>
        <name>substrate</name>
    </ligand>
</feature>
<keyword evidence="13" id="KW-1185">Reference proteome</keyword>
<dbReference type="AlphaFoldDB" id="A0A098LEE1"/>
<dbReference type="InterPro" id="IPR017853">
    <property type="entry name" value="GH"/>
</dbReference>
<organism evidence="12 13">
    <name type="scientific">Sporocytophaga myxococcoides</name>
    <dbReference type="NCBI Taxonomy" id="153721"/>
    <lineage>
        <taxon>Bacteria</taxon>
        <taxon>Pseudomonadati</taxon>
        <taxon>Bacteroidota</taxon>
        <taxon>Cytophagia</taxon>
        <taxon>Cytophagales</taxon>
        <taxon>Cytophagaceae</taxon>
        <taxon>Sporocytophaga</taxon>
    </lineage>
</organism>
<keyword evidence="7 11" id="KW-0326">Glycosidase</keyword>
<dbReference type="GO" id="GO:0008422">
    <property type="term" value="F:beta-glucosidase activity"/>
    <property type="evidence" value="ECO:0007669"/>
    <property type="project" value="UniProtKB-EC"/>
</dbReference>
<evidence type="ECO:0000256" key="6">
    <source>
        <dbReference type="ARBA" id="ARBA00023277"/>
    </source>
</evidence>
<dbReference type="Proteomes" id="UP000030185">
    <property type="component" value="Unassembled WGS sequence"/>
</dbReference>
<feature type="binding site" evidence="10">
    <location>
        <position position="121"/>
    </location>
    <ligand>
        <name>substrate</name>
    </ligand>
</feature>
<feature type="binding site" evidence="10">
    <location>
        <position position="165"/>
    </location>
    <ligand>
        <name>substrate</name>
    </ligand>
</feature>
<comment type="similarity">
    <text evidence="2 11">Belongs to the glycosyl hydrolase 1 family.</text>
</comment>
<proteinExistence type="inferred from homology"/>
<dbReference type="InterPro" id="IPR017736">
    <property type="entry name" value="Glyco_hydro_1_beta-glucosidase"/>
</dbReference>
<keyword evidence="6" id="KW-0119">Carbohydrate metabolism</keyword>
<dbReference type="PANTHER" id="PTHR10353">
    <property type="entry name" value="GLYCOSYL HYDROLASE"/>
    <property type="match status" value="1"/>
</dbReference>